<dbReference type="eggNOG" id="ENOG50332AS">
    <property type="taxonomic scope" value="Bacteria"/>
</dbReference>
<sequence>MHLRPASLCAFLVLFCVVAAPADAAKKADKPAKPAEPMAQDTSLNNVKDAPKAPSLACEGSFAKDATHAKLVTEFGTKHVVFKDVEVTSGVLTKATVIFDDDPTRRLVIYWKDDKARARPASISIEAPSTWTGPGGVRNGLSLKELEKLNGETFSITGFGGIGGGEVSKLSGPFVNLAGDCTLKIRFEPGIASPLPPRFAAVTGDQLIVSKNLLLRRVRPQVLQWSLNYR</sequence>
<evidence type="ECO:0000256" key="1">
    <source>
        <dbReference type="SAM" id="MobiDB-lite"/>
    </source>
</evidence>
<evidence type="ECO:0000313" key="4">
    <source>
        <dbReference type="Proteomes" id="UP000001096"/>
    </source>
</evidence>
<dbReference type="RefSeq" id="WP_006021984.1">
    <property type="nucleotide sequence ID" value="NZ_KB375283.1"/>
</dbReference>
<dbReference type="AlphaFoldDB" id="K8PES7"/>
<protein>
    <submittedName>
        <fullName evidence="3">Uncharacterized protein</fullName>
    </submittedName>
</protein>
<reference evidence="3 4" key="1">
    <citation type="submission" date="2012-04" db="EMBL/GenBank/DDBJ databases">
        <title>The Genome Sequence of Afipia broomeae ATCC 49717.</title>
        <authorList>
            <consortium name="The Broad Institute Genome Sequencing Platform"/>
            <person name="Earl A."/>
            <person name="Ward D."/>
            <person name="Feldgarden M."/>
            <person name="Gevers D."/>
            <person name="Huys G."/>
            <person name="Walker B."/>
            <person name="Young S.K."/>
            <person name="Zeng Q."/>
            <person name="Gargeya S."/>
            <person name="Fitzgerald M."/>
            <person name="Haas B."/>
            <person name="Abouelleil A."/>
            <person name="Alvarado L."/>
            <person name="Arachchi H.M."/>
            <person name="Berlin A."/>
            <person name="Chapman S.B."/>
            <person name="Goldberg J."/>
            <person name="Griggs A."/>
            <person name="Gujja S."/>
            <person name="Hansen M."/>
            <person name="Howarth C."/>
            <person name="Imamovic A."/>
            <person name="Larimer J."/>
            <person name="McCowen C."/>
            <person name="Montmayeur A."/>
            <person name="Murphy C."/>
            <person name="Neiman D."/>
            <person name="Pearson M."/>
            <person name="Priest M."/>
            <person name="Roberts A."/>
            <person name="Saif S."/>
            <person name="Shea T."/>
            <person name="Sisk P."/>
            <person name="Sykes S."/>
            <person name="Wortman J."/>
            <person name="Nusbaum C."/>
            <person name="Birren B."/>
        </authorList>
    </citation>
    <scope>NUCLEOTIDE SEQUENCE [LARGE SCALE GENOMIC DNA]</scope>
    <source>
        <strain evidence="3 4">ATCC 49717</strain>
    </source>
</reference>
<dbReference type="PATRIC" id="fig|883078.3.peg.3395"/>
<accession>K8PES7</accession>
<evidence type="ECO:0000313" key="3">
    <source>
        <dbReference type="EMBL" id="EKS36863.1"/>
    </source>
</evidence>
<proteinExistence type="predicted"/>
<feature type="chain" id="PRO_5003919936" evidence="2">
    <location>
        <begin position="25"/>
        <end position="230"/>
    </location>
</feature>
<feature type="region of interest" description="Disordered" evidence="1">
    <location>
        <begin position="27"/>
        <end position="51"/>
    </location>
</feature>
<evidence type="ECO:0000256" key="2">
    <source>
        <dbReference type="SAM" id="SignalP"/>
    </source>
</evidence>
<organism evidence="3 4">
    <name type="scientific">Afipia broomeae ATCC 49717</name>
    <dbReference type="NCBI Taxonomy" id="883078"/>
    <lineage>
        <taxon>Bacteria</taxon>
        <taxon>Pseudomonadati</taxon>
        <taxon>Pseudomonadota</taxon>
        <taxon>Alphaproteobacteria</taxon>
        <taxon>Hyphomicrobiales</taxon>
        <taxon>Nitrobacteraceae</taxon>
        <taxon>Afipia</taxon>
    </lineage>
</organism>
<dbReference type="Proteomes" id="UP000001096">
    <property type="component" value="Unassembled WGS sequence"/>
</dbReference>
<name>K8PES7_9BRAD</name>
<feature type="signal peptide" evidence="2">
    <location>
        <begin position="1"/>
        <end position="24"/>
    </location>
</feature>
<keyword evidence="4" id="KW-1185">Reference proteome</keyword>
<dbReference type="HOGENOM" id="CLU_1202753_0_0_5"/>
<comment type="caution">
    <text evidence="3">The sequence shown here is derived from an EMBL/GenBank/DDBJ whole genome shotgun (WGS) entry which is preliminary data.</text>
</comment>
<keyword evidence="2" id="KW-0732">Signal</keyword>
<dbReference type="EMBL" id="AGWX01000004">
    <property type="protein sequence ID" value="EKS36863.1"/>
    <property type="molecule type" value="Genomic_DNA"/>
</dbReference>
<gene>
    <name evidence="3" type="ORF">HMPREF9695_03281</name>
</gene>